<gene>
    <name evidence="4" type="ORF">EV199_0064</name>
</gene>
<feature type="domain" description="Sialate O-acetylesterase" evidence="3">
    <location>
        <begin position="418"/>
        <end position="533"/>
    </location>
</feature>
<dbReference type="RefSeq" id="WP_130538698.1">
    <property type="nucleotide sequence ID" value="NZ_CP042431.1"/>
</dbReference>
<protein>
    <submittedName>
        <fullName evidence="4">Sialate O-acetylesterase</fullName>
    </submittedName>
</protein>
<dbReference type="SUPFAM" id="SSF52266">
    <property type="entry name" value="SGNH hydrolase"/>
    <property type="match status" value="1"/>
</dbReference>
<accession>A0A4Q7MYD1</accession>
<keyword evidence="1" id="KW-0378">Hydrolase</keyword>
<evidence type="ECO:0000256" key="2">
    <source>
        <dbReference type="SAM" id="SignalP"/>
    </source>
</evidence>
<sequence length="660" mass="72285">MKSIRSIIAFSALLLAVAYAEAQPRLPNFFGDSMVLQRDQPLRIWGISGQTGTVTVTLNGQTKTAAINPKGGFHVELAPEKAGGPYDLIVSDKKGKTVLHGVLLGDVWFCSGQSNMEMPLKGWGTVNDADEEIRNASYPQIRLLTVTKRVSTWPLRELEGDSWQRCSPNNIAPFSAVAYFFGRRLQQDLNVPIGLINSTWGGTQIEAWISHAALSNDPYYKEVMKAVQKPVSFEDLLKARNKKEKAMQQELLKDLPSAGDSALYRNADYDHRKWSTMPIPGAWESQSHLSGLDGIVWFRKEIDVKPEDAGKPASFHLGKIDDNEQSFLNGAALGATQGWNIDRVYNGVLKAGKNVIAIRVEDTGGGGGIWGDSSELYVSVGDNRYSLVGTWNYRIQEVRTSRNAIGPNDYPSLLFNGMVSQFRGMNIKGAIWYQGEANAGRGYEYRHAMPLLISNWREHFKNPAMPFYFVQLTSYNDNNGNSTAGSAWAEIRESQTLTAKTVPHSGMAVITDIGDANDIHPRNKKDVGERLAAIALHDTYNKAVVASGPEFKSFSIAGNKVTISFAAAGQGLIARDGKSLGGFELAGADKKFYPAEATISGDQVVLQSGSVPAPVAARYAWADVTDNANLSNKDGWPAGPFRTDNWPGITVKNKYDPKLK</sequence>
<evidence type="ECO:0000313" key="4">
    <source>
        <dbReference type="EMBL" id="RZS74220.1"/>
    </source>
</evidence>
<feature type="domain" description="Sialate O-acetylesterase" evidence="3">
    <location>
        <begin position="106"/>
        <end position="229"/>
    </location>
</feature>
<evidence type="ECO:0000259" key="3">
    <source>
        <dbReference type="Pfam" id="PF03629"/>
    </source>
</evidence>
<dbReference type="GO" id="GO:0005975">
    <property type="term" value="P:carbohydrate metabolic process"/>
    <property type="evidence" value="ECO:0007669"/>
    <property type="project" value="TreeGrafter"/>
</dbReference>
<name>A0A4Q7MYD1_9BACT</name>
<comment type="caution">
    <text evidence="4">The sequence shown here is derived from an EMBL/GenBank/DDBJ whole genome shotgun (WGS) entry which is preliminary data.</text>
</comment>
<dbReference type="OrthoDB" id="9816001at2"/>
<proteinExistence type="predicted"/>
<dbReference type="Gene3D" id="3.40.50.1110">
    <property type="entry name" value="SGNH hydrolase"/>
    <property type="match status" value="2"/>
</dbReference>
<dbReference type="PANTHER" id="PTHR22901">
    <property type="entry name" value="SIALATE O-ACETYLESTERASE"/>
    <property type="match status" value="1"/>
</dbReference>
<dbReference type="PANTHER" id="PTHR22901:SF0">
    <property type="entry name" value="SIALATE O-ACETYLESTERASE"/>
    <property type="match status" value="1"/>
</dbReference>
<dbReference type="InterPro" id="IPR008979">
    <property type="entry name" value="Galactose-bd-like_sf"/>
</dbReference>
<keyword evidence="5" id="KW-1185">Reference proteome</keyword>
<organism evidence="4 5">
    <name type="scientific">Pseudobacter ginsenosidimutans</name>
    <dbReference type="NCBI Taxonomy" id="661488"/>
    <lineage>
        <taxon>Bacteria</taxon>
        <taxon>Pseudomonadati</taxon>
        <taxon>Bacteroidota</taxon>
        <taxon>Chitinophagia</taxon>
        <taxon>Chitinophagales</taxon>
        <taxon>Chitinophagaceae</taxon>
        <taxon>Pseudobacter</taxon>
    </lineage>
</organism>
<evidence type="ECO:0000313" key="5">
    <source>
        <dbReference type="Proteomes" id="UP000293874"/>
    </source>
</evidence>
<evidence type="ECO:0000256" key="1">
    <source>
        <dbReference type="ARBA" id="ARBA00022801"/>
    </source>
</evidence>
<dbReference type="InterPro" id="IPR039329">
    <property type="entry name" value="SIAE"/>
</dbReference>
<dbReference type="Proteomes" id="UP000293874">
    <property type="component" value="Unassembled WGS sequence"/>
</dbReference>
<dbReference type="SUPFAM" id="SSF49785">
    <property type="entry name" value="Galactose-binding domain-like"/>
    <property type="match status" value="1"/>
</dbReference>
<dbReference type="EMBL" id="SGXA01000001">
    <property type="protein sequence ID" value="RZS74220.1"/>
    <property type="molecule type" value="Genomic_DNA"/>
</dbReference>
<dbReference type="GO" id="GO:0001681">
    <property type="term" value="F:sialate O-acetylesterase activity"/>
    <property type="evidence" value="ECO:0007669"/>
    <property type="project" value="InterPro"/>
</dbReference>
<dbReference type="Pfam" id="PF03629">
    <property type="entry name" value="SASA"/>
    <property type="match status" value="2"/>
</dbReference>
<dbReference type="InterPro" id="IPR036514">
    <property type="entry name" value="SGNH_hydro_sf"/>
</dbReference>
<feature type="signal peptide" evidence="2">
    <location>
        <begin position="1"/>
        <end position="22"/>
    </location>
</feature>
<dbReference type="InterPro" id="IPR005181">
    <property type="entry name" value="SASA"/>
</dbReference>
<keyword evidence="2" id="KW-0732">Signal</keyword>
<dbReference type="AlphaFoldDB" id="A0A4Q7MYD1"/>
<reference evidence="4 5" key="1">
    <citation type="submission" date="2019-02" db="EMBL/GenBank/DDBJ databases">
        <title>Genomic Encyclopedia of Type Strains, Phase IV (KMG-IV): sequencing the most valuable type-strain genomes for metagenomic binning, comparative biology and taxonomic classification.</title>
        <authorList>
            <person name="Goeker M."/>
        </authorList>
    </citation>
    <scope>NUCLEOTIDE SEQUENCE [LARGE SCALE GENOMIC DNA]</scope>
    <source>
        <strain evidence="4 5">DSM 18116</strain>
    </source>
</reference>
<feature type="chain" id="PRO_5020181456" evidence="2">
    <location>
        <begin position="23"/>
        <end position="660"/>
    </location>
</feature>